<dbReference type="Gene3D" id="2.60.40.4370">
    <property type="match status" value="1"/>
</dbReference>
<protein>
    <recommendedName>
        <fullName evidence="2">Transcription factor TFIIIC triple barrel domain-containing protein</fullName>
    </recommendedName>
</protein>
<dbReference type="Pfam" id="PF10419">
    <property type="entry name" value="TFIIIC_sub6"/>
    <property type="match status" value="1"/>
</dbReference>
<evidence type="ECO:0000256" key="1">
    <source>
        <dbReference type="SAM" id="MobiDB-lite"/>
    </source>
</evidence>
<proteinExistence type="predicted"/>
<gene>
    <name evidence="3" type="ORF">N7509_009897</name>
</gene>
<organism evidence="3 4">
    <name type="scientific">Penicillium cosmopolitanum</name>
    <dbReference type="NCBI Taxonomy" id="1131564"/>
    <lineage>
        <taxon>Eukaryota</taxon>
        <taxon>Fungi</taxon>
        <taxon>Dikarya</taxon>
        <taxon>Ascomycota</taxon>
        <taxon>Pezizomycotina</taxon>
        <taxon>Eurotiomycetes</taxon>
        <taxon>Eurotiomycetidae</taxon>
        <taxon>Eurotiales</taxon>
        <taxon>Aspergillaceae</taxon>
        <taxon>Penicillium</taxon>
    </lineage>
</organism>
<feature type="compositionally biased region" description="Basic and acidic residues" evidence="1">
    <location>
        <begin position="46"/>
        <end position="55"/>
    </location>
</feature>
<evidence type="ECO:0000259" key="2">
    <source>
        <dbReference type="Pfam" id="PF10419"/>
    </source>
</evidence>
<accession>A0A9W9VQB9</accession>
<dbReference type="RefSeq" id="XP_056485154.1">
    <property type="nucleotide sequence ID" value="XM_056634534.1"/>
</dbReference>
<name>A0A9W9VQB9_9EURO</name>
<sequence>MEIDSHLDPDSDSDYEYEYHPTETESFYLNLDLTAHHGPIRPPRQRQPDKSKDQSRAQAQAQDDDDPNQPIDAFTPLESAEDSLTRERIQILALHTRNPIIAYQNQIFSCSWADQMGTELLFAHPDTDPDMDPARTTPLHKGPAFELLAANSVKIVGRKANLTSSSGLSGTGTAAQSGSSTGQSHQAQFIAKLQALKKNKGETDEVRTVYQVRRNADVAKRLAAWANLEAWAKTEAQIADVQKLREKAANGDADAMEQLEILFRAYYEEDSEFQGQGQDEDEDQDQGPS</sequence>
<dbReference type="InterPro" id="IPR019481">
    <property type="entry name" value="TFIIIC_triple_barrel"/>
</dbReference>
<evidence type="ECO:0000313" key="4">
    <source>
        <dbReference type="Proteomes" id="UP001147747"/>
    </source>
</evidence>
<reference evidence="3" key="2">
    <citation type="journal article" date="2023" name="IMA Fungus">
        <title>Comparative genomic study of the Penicillium genus elucidates a diverse pangenome and 15 lateral gene transfer events.</title>
        <authorList>
            <person name="Petersen C."/>
            <person name="Sorensen T."/>
            <person name="Nielsen M.R."/>
            <person name="Sondergaard T.E."/>
            <person name="Sorensen J.L."/>
            <person name="Fitzpatrick D.A."/>
            <person name="Frisvad J.C."/>
            <person name="Nielsen K.L."/>
        </authorList>
    </citation>
    <scope>NUCLEOTIDE SEQUENCE</scope>
    <source>
        <strain evidence="3">IBT 29677</strain>
    </source>
</reference>
<feature type="domain" description="Transcription factor TFIIIC triple barrel" evidence="2">
    <location>
        <begin position="22"/>
        <end position="162"/>
    </location>
</feature>
<feature type="region of interest" description="Disordered" evidence="1">
    <location>
        <begin position="1"/>
        <end position="80"/>
    </location>
</feature>
<reference evidence="3" key="1">
    <citation type="submission" date="2022-12" db="EMBL/GenBank/DDBJ databases">
        <authorList>
            <person name="Petersen C."/>
        </authorList>
    </citation>
    <scope>NUCLEOTIDE SEQUENCE</scope>
    <source>
        <strain evidence="3">IBT 29677</strain>
    </source>
</reference>
<keyword evidence="4" id="KW-1185">Reference proteome</keyword>
<feature type="region of interest" description="Disordered" evidence="1">
    <location>
        <begin position="270"/>
        <end position="289"/>
    </location>
</feature>
<dbReference type="OrthoDB" id="1877767at2759"/>
<dbReference type="Proteomes" id="UP001147747">
    <property type="component" value="Unassembled WGS sequence"/>
</dbReference>
<comment type="caution">
    <text evidence="3">The sequence shown here is derived from an EMBL/GenBank/DDBJ whole genome shotgun (WGS) entry which is preliminary data.</text>
</comment>
<dbReference type="AlphaFoldDB" id="A0A9W9VQB9"/>
<dbReference type="GeneID" id="81373514"/>
<evidence type="ECO:0000313" key="3">
    <source>
        <dbReference type="EMBL" id="KAJ5387356.1"/>
    </source>
</evidence>
<dbReference type="EMBL" id="JAPZBU010000009">
    <property type="protein sequence ID" value="KAJ5387356.1"/>
    <property type="molecule type" value="Genomic_DNA"/>
</dbReference>